<reference evidence="1 2" key="1">
    <citation type="submission" date="2018-12" db="EMBL/GenBank/DDBJ databases">
        <authorList>
            <consortium name="Pathogen Informatics"/>
        </authorList>
    </citation>
    <scope>NUCLEOTIDE SEQUENCE [LARGE SCALE GENOMIC DNA]</scope>
    <source>
        <strain evidence="1 2">NCTC13354</strain>
    </source>
</reference>
<proteinExistence type="predicted"/>
<name>A0A3S4VBB8_9ACTO</name>
<dbReference type="OrthoDB" id="3217709at2"/>
<keyword evidence="2" id="KW-1185">Reference proteome</keyword>
<dbReference type="AlphaFoldDB" id="A0A3S4VBB8"/>
<dbReference type="InterPro" id="IPR027417">
    <property type="entry name" value="P-loop_NTPase"/>
</dbReference>
<gene>
    <name evidence="1" type="ORF">NCTC13354_01440</name>
</gene>
<dbReference type="KEGG" id="tbw:NCTC13354_01440"/>
<protein>
    <recommendedName>
        <fullName evidence="3">Flp pilus assembly protein, ATPase CpaE</fullName>
    </recommendedName>
</protein>
<evidence type="ECO:0008006" key="3">
    <source>
        <dbReference type="Google" id="ProtNLM"/>
    </source>
</evidence>
<dbReference type="EMBL" id="LR134476">
    <property type="protein sequence ID" value="VEI13719.1"/>
    <property type="molecule type" value="Genomic_DNA"/>
</dbReference>
<sequence length="369" mass="39532">MILLCLPDGRDEEVINHLASFDRSDLVARSCADLAEVTAGVDAGLATTVLVSGDLDGLDLSLVNRWQARGVRVGIVPGRMPPRRIRALGAEAVADIPAFLMERAEEVGQAPSHHGKQIVVWGPGGSTGRSALVRDLASVADDVLVVDADTQRPALAQLYGVEETSAIVAVARHIERGQDPRDMLDSALVDIPAACRAAQAQRAMFLAGLNTGERWRELPRVVVDRMWEPLAEQAGHIIIDLSGGMDGRAQREDRHAVTRSALAAADVVLHVGRGSPVGLRRFIEHVDSVGEQIPKQHGVILAAAKALGVDGKAKAKALVADSPIPCTIINSDQDRLDECELTAKAMPRAYPRSAYSAGIRRLWQQLISD</sequence>
<dbReference type="RefSeq" id="WP_126416794.1">
    <property type="nucleotide sequence ID" value="NZ_LR134476.1"/>
</dbReference>
<dbReference type="Gene3D" id="3.40.50.300">
    <property type="entry name" value="P-loop containing nucleotide triphosphate hydrolases"/>
    <property type="match status" value="1"/>
</dbReference>
<dbReference type="SUPFAM" id="SSF52540">
    <property type="entry name" value="P-loop containing nucleoside triphosphate hydrolases"/>
    <property type="match status" value="1"/>
</dbReference>
<dbReference type="Proteomes" id="UP000269542">
    <property type="component" value="Chromosome"/>
</dbReference>
<organism evidence="1 2">
    <name type="scientific">Trueperella bialowiezensis</name>
    <dbReference type="NCBI Taxonomy" id="312285"/>
    <lineage>
        <taxon>Bacteria</taxon>
        <taxon>Bacillati</taxon>
        <taxon>Actinomycetota</taxon>
        <taxon>Actinomycetes</taxon>
        <taxon>Actinomycetales</taxon>
        <taxon>Actinomycetaceae</taxon>
        <taxon>Trueperella</taxon>
    </lineage>
</organism>
<evidence type="ECO:0000313" key="2">
    <source>
        <dbReference type="Proteomes" id="UP000269542"/>
    </source>
</evidence>
<evidence type="ECO:0000313" key="1">
    <source>
        <dbReference type="EMBL" id="VEI13719.1"/>
    </source>
</evidence>
<accession>A0A3S4VBB8</accession>